<evidence type="ECO:0000259" key="2">
    <source>
        <dbReference type="Pfam" id="PF04773"/>
    </source>
</evidence>
<comment type="caution">
    <text evidence="4">The sequence shown here is derived from an EMBL/GenBank/DDBJ whole genome shotgun (WGS) entry which is preliminary data.</text>
</comment>
<proteinExistence type="predicted"/>
<evidence type="ECO:0000313" key="4">
    <source>
        <dbReference type="EMBL" id="OQP44036.1"/>
    </source>
</evidence>
<dbReference type="Gene3D" id="3.55.50.30">
    <property type="match status" value="1"/>
</dbReference>
<sequence>MKDRQDYLKYLLAQKKLTSEEEEWLLNYLNDQDISDIQKIAAEDFETDMTYMKQSLDKAQSEVILEKIHSRIYVPAPTITQVIRLHSLKLAIAALIIIIAGTGYWYLNKSVLFMPADQEVVIAGKRKAVRLPDGSVITLEPNSQLKYPNRFTGNTREVELTGEAFFEVKPNHEKPFIVHTANIMATVLGTSFNVEAYPNGIAKVVVATGRVKVQTVNAVNELQAVIINANQSVTYNITINEIEKRNVPEEAVYYKQRSSGRFSYAGVPVTKVIREMERYYNTSVTIQGDMSGCVFYGYFRVNDSVERALSLVALSLNATVQKTTNNKGYVITGGNCR</sequence>
<evidence type="ECO:0000313" key="5">
    <source>
        <dbReference type="Proteomes" id="UP000192277"/>
    </source>
</evidence>
<dbReference type="Proteomes" id="UP000192277">
    <property type="component" value="Unassembled WGS sequence"/>
</dbReference>
<dbReference type="RefSeq" id="WP_014219043.1">
    <property type="nucleotide sequence ID" value="NZ_LWBO01000034.1"/>
</dbReference>
<feature type="domain" description="Protein FecR C-terminal" evidence="3">
    <location>
        <begin position="262"/>
        <end position="326"/>
    </location>
</feature>
<dbReference type="Gene3D" id="2.60.120.1440">
    <property type="match status" value="1"/>
</dbReference>
<dbReference type="PANTHER" id="PTHR30273:SF2">
    <property type="entry name" value="PROTEIN FECR"/>
    <property type="match status" value="1"/>
</dbReference>
<evidence type="ECO:0000259" key="3">
    <source>
        <dbReference type="Pfam" id="PF16344"/>
    </source>
</evidence>
<evidence type="ECO:0000256" key="1">
    <source>
        <dbReference type="SAM" id="Phobius"/>
    </source>
</evidence>
<keyword evidence="1" id="KW-0472">Membrane</keyword>
<dbReference type="PANTHER" id="PTHR30273">
    <property type="entry name" value="PERIPLASMIC SIGNAL SENSOR AND SIGMA FACTOR ACTIVATOR FECR-RELATED"/>
    <property type="match status" value="1"/>
</dbReference>
<feature type="domain" description="FecR protein" evidence="2">
    <location>
        <begin position="123"/>
        <end position="212"/>
    </location>
</feature>
<evidence type="ECO:0008006" key="6">
    <source>
        <dbReference type="Google" id="ProtNLM"/>
    </source>
</evidence>
<dbReference type="InterPro" id="IPR006860">
    <property type="entry name" value="FecR"/>
</dbReference>
<dbReference type="InterPro" id="IPR012373">
    <property type="entry name" value="Ferrdict_sens_TM"/>
</dbReference>
<dbReference type="Pfam" id="PF16344">
    <property type="entry name" value="FecR_C"/>
    <property type="match status" value="1"/>
</dbReference>
<protein>
    <recommendedName>
        <fullName evidence="6">Anti-FecI sigma factor, FecR</fullName>
    </recommendedName>
</protein>
<reference evidence="4 5" key="1">
    <citation type="submission" date="2016-04" db="EMBL/GenBank/DDBJ databases">
        <authorList>
            <person name="Chen L."/>
            <person name="Zhuang W."/>
            <person name="Wang G."/>
        </authorList>
    </citation>
    <scope>NUCLEOTIDE SEQUENCE [LARGE SCALE GENOMIC DNA]</scope>
    <source>
        <strain evidence="5">GR20</strain>
    </source>
</reference>
<name>A0ABX3NRK0_9BACT</name>
<keyword evidence="1" id="KW-1133">Transmembrane helix</keyword>
<dbReference type="Pfam" id="PF04773">
    <property type="entry name" value="FecR"/>
    <property type="match status" value="1"/>
</dbReference>
<accession>A0ABX3NRK0</accession>
<gene>
    <name evidence="4" type="ORF">A4D02_11235</name>
</gene>
<dbReference type="EMBL" id="LWBO01000034">
    <property type="protein sequence ID" value="OQP44036.1"/>
    <property type="molecule type" value="Genomic_DNA"/>
</dbReference>
<organism evidence="4 5">
    <name type="scientific">Niastella koreensis</name>
    <dbReference type="NCBI Taxonomy" id="354356"/>
    <lineage>
        <taxon>Bacteria</taxon>
        <taxon>Pseudomonadati</taxon>
        <taxon>Bacteroidota</taxon>
        <taxon>Chitinophagia</taxon>
        <taxon>Chitinophagales</taxon>
        <taxon>Chitinophagaceae</taxon>
        <taxon>Niastella</taxon>
    </lineage>
</organism>
<keyword evidence="5" id="KW-1185">Reference proteome</keyword>
<dbReference type="InterPro" id="IPR032508">
    <property type="entry name" value="FecR_C"/>
</dbReference>
<feature type="transmembrane region" description="Helical" evidence="1">
    <location>
        <begin position="90"/>
        <end position="107"/>
    </location>
</feature>
<keyword evidence="1" id="KW-0812">Transmembrane</keyword>